<dbReference type="Pfam" id="PF01980">
    <property type="entry name" value="TrmO_N"/>
    <property type="match status" value="1"/>
</dbReference>
<feature type="domain" description="TsaA-like" evidence="3">
    <location>
        <begin position="7"/>
        <end position="148"/>
    </location>
</feature>
<organism evidence="4 5">
    <name type="scientific">Saccharobesus litoralis</name>
    <dbReference type="NCBI Taxonomy" id="2172099"/>
    <lineage>
        <taxon>Bacteria</taxon>
        <taxon>Pseudomonadati</taxon>
        <taxon>Pseudomonadota</taxon>
        <taxon>Gammaproteobacteria</taxon>
        <taxon>Alteromonadales</taxon>
        <taxon>Alteromonadaceae</taxon>
        <taxon>Saccharobesus</taxon>
    </lineage>
</organism>
<dbReference type="PANTHER" id="PTHR12818">
    <property type="entry name" value="TRNA (ADENINE(37)-N6)-METHYLTRANSFERASE"/>
    <property type="match status" value="1"/>
</dbReference>
<dbReference type="KEGG" id="cate:C2869_01710"/>
<dbReference type="GO" id="GO:0008168">
    <property type="term" value="F:methyltransferase activity"/>
    <property type="evidence" value="ECO:0007669"/>
    <property type="project" value="UniProtKB-KW"/>
</dbReference>
<dbReference type="AlphaFoldDB" id="A0A2S0VM07"/>
<dbReference type="Gene3D" id="2.40.30.70">
    <property type="entry name" value="YaeB-like"/>
    <property type="match status" value="1"/>
</dbReference>
<dbReference type="GO" id="GO:0032259">
    <property type="term" value="P:methylation"/>
    <property type="evidence" value="ECO:0007669"/>
    <property type="project" value="UniProtKB-KW"/>
</dbReference>
<dbReference type="InterPro" id="IPR036414">
    <property type="entry name" value="YaeB_N_sf"/>
</dbReference>
<gene>
    <name evidence="4" type="primary">tsaA</name>
    <name evidence="4" type="ORF">C2869_01710</name>
</gene>
<dbReference type="FunFam" id="2.40.30.70:FF:000001">
    <property type="entry name" value="tRNA (N6-threonylcarbamoyladenosine(37)-N6)-methyltransferase TrmO"/>
    <property type="match status" value="1"/>
</dbReference>
<dbReference type="Proteomes" id="UP000244441">
    <property type="component" value="Chromosome"/>
</dbReference>
<dbReference type="NCBIfam" id="TIGR00104">
    <property type="entry name" value="tRNA_TsaA"/>
    <property type="match status" value="1"/>
</dbReference>
<accession>A0A2S0VM07</accession>
<reference evidence="4 5" key="1">
    <citation type="submission" date="2018-01" db="EMBL/GenBank/DDBJ databases">
        <title>Genome sequence of a Cantenovulum-like bacteria.</title>
        <authorList>
            <person name="Tan W.R."/>
            <person name="Lau N.-S."/>
            <person name="Go F."/>
            <person name="Amirul A.-A.A."/>
        </authorList>
    </citation>
    <scope>NUCLEOTIDE SEQUENCE [LARGE SCALE GENOMIC DNA]</scope>
    <source>
        <strain evidence="4 5">CCB-QB4</strain>
    </source>
</reference>
<evidence type="ECO:0000259" key="3">
    <source>
        <dbReference type="PROSITE" id="PS51668"/>
    </source>
</evidence>
<name>A0A2S0VM07_9ALTE</name>
<comment type="similarity">
    <text evidence="2">Belongs to the tRNA methyltransferase O family.</text>
</comment>
<keyword evidence="1" id="KW-0949">S-adenosyl-L-methionine</keyword>
<keyword evidence="5" id="KW-1185">Reference proteome</keyword>
<proteinExistence type="inferred from homology"/>
<dbReference type="Pfam" id="PF18389">
    <property type="entry name" value="TrmO_C"/>
    <property type="match status" value="1"/>
</dbReference>
<dbReference type="CDD" id="cd09281">
    <property type="entry name" value="UPF0066"/>
    <property type="match status" value="1"/>
</dbReference>
<dbReference type="Gene3D" id="3.30.2310.10">
    <property type="entry name" value="YaeB-like"/>
    <property type="match status" value="1"/>
</dbReference>
<evidence type="ECO:0000256" key="1">
    <source>
        <dbReference type="ARBA" id="ARBA00022691"/>
    </source>
</evidence>
<dbReference type="InterPro" id="IPR023370">
    <property type="entry name" value="TrmO-like_N"/>
</dbReference>
<dbReference type="PROSITE" id="PS51668">
    <property type="entry name" value="TSAA_2"/>
    <property type="match status" value="1"/>
</dbReference>
<dbReference type="InterPro" id="IPR041369">
    <property type="entry name" value="TrmO_C"/>
</dbReference>
<dbReference type="EMBL" id="CP026604">
    <property type="protein sequence ID" value="AWB65238.1"/>
    <property type="molecule type" value="Genomic_DNA"/>
</dbReference>
<dbReference type="PROSITE" id="PS01318">
    <property type="entry name" value="TSAA_1"/>
    <property type="match status" value="1"/>
</dbReference>
<dbReference type="InterPro" id="IPR023368">
    <property type="entry name" value="UPF0066_cons_site"/>
</dbReference>
<sequence length="246" mass="27860">MKNEFHFRPIGVVCSPYKEKFAVPRQPNLVKQAKGIIQLYSEYSDPNAVKGLSGFSHIWLQFVFDQVPDNKWQASVRPPRLGGNDKIGVFASRSPFRPNPIGLSVVELKSVDIGKEQISLHIQGLDLVDGTPILDIKPYVEYVDSIQNTAAGFVNGKPEQINNVTFTPLALDFLRRFSRDFDYEFELIKQVLSQDPRPAYKKHKVDDKTYSVLLLDYDVKFNVLFSEQNQTTAAIQVSQIVNVAKV</sequence>
<keyword evidence="4" id="KW-0808">Transferase</keyword>
<dbReference type="OrthoDB" id="9804309at2"/>
<evidence type="ECO:0000313" key="5">
    <source>
        <dbReference type="Proteomes" id="UP000244441"/>
    </source>
</evidence>
<protein>
    <submittedName>
        <fullName evidence="4">tRNA (N6-threonylcarbamoyladenosine(37)-N6)-methyltransferase TrmO</fullName>
    </submittedName>
</protein>
<dbReference type="InterPro" id="IPR040372">
    <property type="entry name" value="YaeB-like"/>
</dbReference>
<dbReference type="RefSeq" id="WP_108601315.1">
    <property type="nucleotide sequence ID" value="NZ_CP026604.1"/>
</dbReference>
<dbReference type="InterPro" id="IPR036413">
    <property type="entry name" value="YaeB-like_sf"/>
</dbReference>
<evidence type="ECO:0000313" key="4">
    <source>
        <dbReference type="EMBL" id="AWB65238.1"/>
    </source>
</evidence>
<evidence type="ECO:0000256" key="2">
    <source>
        <dbReference type="ARBA" id="ARBA00033753"/>
    </source>
</evidence>
<keyword evidence="4" id="KW-0489">Methyltransferase</keyword>
<dbReference type="PANTHER" id="PTHR12818:SF0">
    <property type="entry name" value="TRNA (ADENINE(37)-N6)-METHYLTRANSFERASE"/>
    <property type="match status" value="1"/>
</dbReference>
<dbReference type="SUPFAM" id="SSF118196">
    <property type="entry name" value="YaeB-like"/>
    <property type="match status" value="1"/>
</dbReference>